<evidence type="ECO:0000259" key="2">
    <source>
        <dbReference type="Pfam" id="PF01575"/>
    </source>
</evidence>
<protein>
    <submittedName>
        <fullName evidence="3">MaoC family dehydratase</fullName>
    </submittedName>
</protein>
<feature type="domain" description="MaoC-like" evidence="2">
    <location>
        <begin position="17"/>
        <end position="110"/>
    </location>
</feature>
<dbReference type="Pfam" id="PF01575">
    <property type="entry name" value="MaoC_dehydratas"/>
    <property type="match status" value="1"/>
</dbReference>
<dbReference type="CDD" id="cd03449">
    <property type="entry name" value="R_hydratase"/>
    <property type="match status" value="1"/>
</dbReference>
<keyword evidence="4" id="KW-1185">Reference proteome</keyword>
<dbReference type="Gene3D" id="3.10.129.10">
    <property type="entry name" value="Hotdog Thioesterase"/>
    <property type="match status" value="1"/>
</dbReference>
<evidence type="ECO:0000313" key="3">
    <source>
        <dbReference type="EMBL" id="TXD92857.1"/>
    </source>
</evidence>
<evidence type="ECO:0000256" key="1">
    <source>
        <dbReference type="ARBA" id="ARBA00023239"/>
    </source>
</evidence>
<dbReference type="SUPFAM" id="SSF54637">
    <property type="entry name" value="Thioesterase/thiol ester dehydrase-isomerase"/>
    <property type="match status" value="1"/>
</dbReference>
<sequence>MNKVNYKDLKVGDNASLTKTFSENNVLKFSLLSGDENPIHFDQEYALTTRFKKRIVQGPYVAALFGGILGSEVPGPGTIYINQNTNFIAPVFIGDTVTANVEILSIREDKPIIKLRTWATKNDEIVMDGEATILFLKN</sequence>
<name>A0A5C6ZPZ6_9FLAO</name>
<accession>A0A5C6ZPZ6</accession>
<gene>
    <name evidence="3" type="ORF">ES724_12275</name>
</gene>
<organism evidence="3 4">
    <name type="scientific">Gillisia hiemivivida</name>
    <dbReference type="NCBI Taxonomy" id="291190"/>
    <lineage>
        <taxon>Bacteria</taxon>
        <taxon>Pseudomonadati</taxon>
        <taxon>Bacteroidota</taxon>
        <taxon>Flavobacteriia</taxon>
        <taxon>Flavobacteriales</taxon>
        <taxon>Flavobacteriaceae</taxon>
        <taxon>Gillisia</taxon>
    </lineage>
</organism>
<dbReference type="OrthoDB" id="9801625at2"/>
<dbReference type="RefSeq" id="WP_146933338.1">
    <property type="nucleotide sequence ID" value="NZ_CBCSHZ010000015.1"/>
</dbReference>
<dbReference type="GO" id="GO:0006633">
    <property type="term" value="P:fatty acid biosynthetic process"/>
    <property type="evidence" value="ECO:0007669"/>
    <property type="project" value="TreeGrafter"/>
</dbReference>
<dbReference type="PANTHER" id="PTHR43437:SF3">
    <property type="entry name" value="HYDROXYACYL-THIOESTER DEHYDRATASE TYPE 2, MITOCHONDRIAL"/>
    <property type="match status" value="1"/>
</dbReference>
<dbReference type="InterPro" id="IPR050965">
    <property type="entry name" value="UPF0336/Enoyl-CoA_hydratase"/>
</dbReference>
<comment type="caution">
    <text evidence="3">The sequence shown here is derived from an EMBL/GenBank/DDBJ whole genome shotgun (WGS) entry which is preliminary data.</text>
</comment>
<dbReference type="InterPro" id="IPR029069">
    <property type="entry name" value="HotDog_dom_sf"/>
</dbReference>
<dbReference type="InterPro" id="IPR002539">
    <property type="entry name" value="MaoC-like_dom"/>
</dbReference>
<dbReference type="GO" id="GO:0019171">
    <property type="term" value="F:(3R)-hydroxyacyl-[acyl-carrier-protein] dehydratase activity"/>
    <property type="evidence" value="ECO:0007669"/>
    <property type="project" value="TreeGrafter"/>
</dbReference>
<dbReference type="Proteomes" id="UP000321367">
    <property type="component" value="Unassembled WGS sequence"/>
</dbReference>
<dbReference type="FunFam" id="3.10.129.10:FF:000042">
    <property type="entry name" value="MaoC domain protein dehydratase"/>
    <property type="match status" value="1"/>
</dbReference>
<dbReference type="EMBL" id="VORY01000016">
    <property type="protein sequence ID" value="TXD92857.1"/>
    <property type="molecule type" value="Genomic_DNA"/>
</dbReference>
<dbReference type="AlphaFoldDB" id="A0A5C6ZPZ6"/>
<dbReference type="PANTHER" id="PTHR43437">
    <property type="entry name" value="HYDROXYACYL-THIOESTER DEHYDRATASE TYPE 2, MITOCHONDRIAL-RELATED"/>
    <property type="match status" value="1"/>
</dbReference>
<evidence type="ECO:0000313" key="4">
    <source>
        <dbReference type="Proteomes" id="UP000321367"/>
    </source>
</evidence>
<reference evidence="3 4" key="1">
    <citation type="submission" date="2019-08" db="EMBL/GenBank/DDBJ databases">
        <title>Genome sequence of Gillisia hiemivivida IC154 (type strain).</title>
        <authorList>
            <person name="Bowman J.P."/>
        </authorList>
    </citation>
    <scope>NUCLEOTIDE SEQUENCE [LARGE SCALE GENOMIC DNA]</scope>
    <source>
        <strain evidence="3 4">IC154</strain>
    </source>
</reference>
<proteinExistence type="predicted"/>
<keyword evidence="1" id="KW-0456">Lyase</keyword>